<evidence type="ECO:0000256" key="1">
    <source>
        <dbReference type="SAM" id="MobiDB-lite"/>
    </source>
</evidence>
<dbReference type="EMBL" id="BOQL01000017">
    <property type="protein sequence ID" value="GIM65554.1"/>
    <property type="molecule type" value="Genomic_DNA"/>
</dbReference>
<dbReference type="RefSeq" id="WP_212987849.1">
    <property type="nucleotide sequence ID" value="NZ_BAABEA010000017.1"/>
</dbReference>
<protein>
    <submittedName>
        <fullName evidence="2">Uncharacterized protein</fullName>
    </submittedName>
</protein>
<gene>
    <name evidence="2" type="ORF">Aau02nite_17990</name>
</gene>
<accession>A0A919S672</accession>
<evidence type="ECO:0000313" key="3">
    <source>
        <dbReference type="Proteomes" id="UP000681340"/>
    </source>
</evidence>
<feature type="region of interest" description="Disordered" evidence="1">
    <location>
        <begin position="42"/>
        <end position="85"/>
    </location>
</feature>
<reference evidence="2" key="1">
    <citation type="submission" date="2021-03" db="EMBL/GenBank/DDBJ databases">
        <title>Whole genome shotgun sequence of Actinoplanes auranticolor NBRC 12245.</title>
        <authorList>
            <person name="Komaki H."/>
            <person name="Tamura T."/>
        </authorList>
    </citation>
    <scope>NUCLEOTIDE SEQUENCE</scope>
    <source>
        <strain evidence="2">NBRC 12245</strain>
    </source>
</reference>
<proteinExistence type="predicted"/>
<dbReference type="Proteomes" id="UP000681340">
    <property type="component" value="Unassembled WGS sequence"/>
</dbReference>
<name>A0A919S672_9ACTN</name>
<comment type="caution">
    <text evidence="2">The sequence shown here is derived from an EMBL/GenBank/DDBJ whole genome shotgun (WGS) entry which is preliminary data.</text>
</comment>
<evidence type="ECO:0000313" key="2">
    <source>
        <dbReference type="EMBL" id="GIM65554.1"/>
    </source>
</evidence>
<dbReference type="AlphaFoldDB" id="A0A919S672"/>
<organism evidence="2 3">
    <name type="scientific">Actinoplanes auranticolor</name>
    <dbReference type="NCBI Taxonomy" id="47988"/>
    <lineage>
        <taxon>Bacteria</taxon>
        <taxon>Bacillati</taxon>
        <taxon>Actinomycetota</taxon>
        <taxon>Actinomycetes</taxon>
        <taxon>Micromonosporales</taxon>
        <taxon>Micromonosporaceae</taxon>
        <taxon>Actinoplanes</taxon>
    </lineage>
</organism>
<sequence>MPRLLERSLTGLFRSRWGVALVIAVLVLAIVGVGRIFSDGNTAAPITDRVPPGPTASIDPSHDDDGVIVDDDAPPSPTTSPGSAEPEAVAYAFAAAWVDHKNVSAETWHDGLVPNTTQDLAAELNGVDPADVPADKVVGRPTLVPIGDGLVNAVVTVNSGKLTLQLVAPDGRWLVDDVDWEGS</sequence>
<keyword evidence="3" id="KW-1185">Reference proteome</keyword>